<feature type="compositionally biased region" description="Low complexity" evidence="1">
    <location>
        <begin position="53"/>
        <end position="66"/>
    </location>
</feature>
<feature type="region of interest" description="Disordered" evidence="1">
    <location>
        <begin position="40"/>
        <end position="66"/>
    </location>
</feature>
<organism evidence="3 4">
    <name type="scientific">Corynespora cassiicola Philippines</name>
    <dbReference type="NCBI Taxonomy" id="1448308"/>
    <lineage>
        <taxon>Eukaryota</taxon>
        <taxon>Fungi</taxon>
        <taxon>Dikarya</taxon>
        <taxon>Ascomycota</taxon>
        <taxon>Pezizomycotina</taxon>
        <taxon>Dothideomycetes</taxon>
        <taxon>Pleosporomycetidae</taxon>
        <taxon>Pleosporales</taxon>
        <taxon>Corynesporascaceae</taxon>
        <taxon>Corynespora</taxon>
    </lineage>
</organism>
<dbReference type="SUPFAM" id="SSF54236">
    <property type="entry name" value="Ubiquitin-like"/>
    <property type="match status" value="1"/>
</dbReference>
<feature type="domain" description="Ubiquitin-like" evidence="2">
    <location>
        <begin position="67"/>
        <end position="128"/>
    </location>
</feature>
<accession>A0A2T2N355</accession>
<dbReference type="AlphaFoldDB" id="A0A2T2N355"/>
<gene>
    <name evidence="3" type="ORF">BS50DRAFT_536675</name>
</gene>
<keyword evidence="4" id="KW-1185">Reference proteome</keyword>
<evidence type="ECO:0000256" key="1">
    <source>
        <dbReference type="SAM" id="MobiDB-lite"/>
    </source>
</evidence>
<evidence type="ECO:0000313" key="3">
    <source>
        <dbReference type="EMBL" id="PSN59834.1"/>
    </source>
</evidence>
<dbReference type="Pfam" id="PF12754">
    <property type="entry name" value="Get5_N"/>
    <property type="match status" value="1"/>
</dbReference>
<proteinExistence type="predicted"/>
<dbReference type="InterPro" id="IPR024737">
    <property type="entry name" value="Get5_N"/>
</dbReference>
<dbReference type="Gene3D" id="1.10.286.70">
    <property type="entry name" value="Get5 dimerization domain"/>
    <property type="match status" value="1"/>
</dbReference>
<dbReference type="Gene3D" id="3.10.20.90">
    <property type="entry name" value="Phosphatidylinositol 3-kinase Catalytic Subunit, Chain A, domain 1"/>
    <property type="match status" value="1"/>
</dbReference>
<dbReference type="PROSITE" id="PS50053">
    <property type="entry name" value="UBIQUITIN_2"/>
    <property type="match status" value="1"/>
</dbReference>
<dbReference type="InterPro" id="IPR029071">
    <property type="entry name" value="Ubiquitin-like_domsf"/>
</dbReference>
<evidence type="ECO:0000259" key="2">
    <source>
        <dbReference type="PROSITE" id="PS50053"/>
    </source>
</evidence>
<dbReference type="CDD" id="cd17039">
    <property type="entry name" value="Ubl_ubiquitin_like"/>
    <property type="match status" value="1"/>
</dbReference>
<protein>
    <recommendedName>
        <fullName evidence="2">Ubiquitin-like domain-containing protein</fullName>
    </recommendedName>
</protein>
<dbReference type="OrthoDB" id="5366541at2759"/>
<dbReference type="Pfam" id="PF17183">
    <property type="entry name" value="Get5_C"/>
    <property type="match status" value="1"/>
</dbReference>
<reference evidence="3 4" key="1">
    <citation type="journal article" date="2018" name="Front. Microbiol.">
        <title>Genome-Wide Analysis of Corynespora cassiicola Leaf Fall Disease Putative Effectors.</title>
        <authorList>
            <person name="Lopez D."/>
            <person name="Ribeiro S."/>
            <person name="Label P."/>
            <person name="Fumanal B."/>
            <person name="Venisse J.S."/>
            <person name="Kohler A."/>
            <person name="de Oliveira R.R."/>
            <person name="Labutti K."/>
            <person name="Lipzen A."/>
            <person name="Lail K."/>
            <person name="Bauer D."/>
            <person name="Ohm R.A."/>
            <person name="Barry K.W."/>
            <person name="Spatafora J."/>
            <person name="Grigoriev I.V."/>
            <person name="Martin F.M."/>
            <person name="Pujade-Renaud V."/>
        </authorList>
    </citation>
    <scope>NUCLEOTIDE SEQUENCE [LARGE SCALE GENOMIC DNA]</scope>
    <source>
        <strain evidence="3 4">Philippines</strain>
    </source>
</reference>
<dbReference type="InterPro" id="IPR049256">
    <property type="entry name" value="Get5_C"/>
</dbReference>
<dbReference type="EMBL" id="KZ678152">
    <property type="protein sequence ID" value="PSN59834.1"/>
    <property type="molecule type" value="Genomic_DNA"/>
</dbReference>
<dbReference type="Proteomes" id="UP000240883">
    <property type="component" value="Unassembled WGS sequence"/>
</dbReference>
<name>A0A2T2N355_CORCC</name>
<evidence type="ECO:0000313" key="4">
    <source>
        <dbReference type="Proteomes" id="UP000240883"/>
    </source>
</evidence>
<sequence>MAEITFCKQFLQALDARPAKLSSDHIADARNYPASAAFILPRLPSPHPTRPNAPKSASGTTSSSTSLTLTLKPLKATSPTVTLPSIPGPQTSIFDLKSAYSAQTSIPASKIKILYKKKPVGDAKTVSEVVGGDAADGAATVEFGVMVMGGAVASPAQVQSPPAVAPEAASEEAKGLAGVAAQGPSGKEVVATDEFWGDLKGFIMQRIRDEKEGERLVGVFKTAWEGDR</sequence>
<dbReference type="InterPro" id="IPR000626">
    <property type="entry name" value="Ubiquitin-like_dom"/>
</dbReference>